<comment type="caution">
    <text evidence="1">The sequence shown here is derived from an EMBL/GenBank/DDBJ whole genome shotgun (WGS) entry which is preliminary data.</text>
</comment>
<dbReference type="Proteomes" id="UP001216674">
    <property type="component" value="Unassembled WGS sequence"/>
</dbReference>
<keyword evidence="2" id="KW-1185">Reference proteome</keyword>
<organism evidence="1 2">
    <name type="scientific">Cupriavidus basilensis</name>
    <dbReference type="NCBI Taxonomy" id="68895"/>
    <lineage>
        <taxon>Bacteria</taxon>
        <taxon>Pseudomonadati</taxon>
        <taxon>Pseudomonadota</taxon>
        <taxon>Betaproteobacteria</taxon>
        <taxon>Burkholderiales</taxon>
        <taxon>Burkholderiaceae</taxon>
        <taxon>Cupriavidus</taxon>
    </lineage>
</organism>
<proteinExistence type="predicted"/>
<reference evidence="1 2" key="1">
    <citation type="submission" date="2023-03" db="EMBL/GenBank/DDBJ databases">
        <title>Draft assemblies of triclosan tolerant bacteria isolated from returned activated sludge.</title>
        <authorList>
            <person name="Van Hamelsveld S."/>
        </authorList>
    </citation>
    <scope>NUCLEOTIDE SEQUENCE [LARGE SCALE GENOMIC DNA]</scope>
    <source>
        <strain evidence="1 2">GW210010_S58</strain>
    </source>
</reference>
<dbReference type="Pfam" id="PF04463">
    <property type="entry name" value="2-thiour_desulf"/>
    <property type="match status" value="1"/>
</dbReference>
<dbReference type="EMBL" id="JARJLM010000536">
    <property type="protein sequence ID" value="MDF3837790.1"/>
    <property type="molecule type" value="Genomic_DNA"/>
</dbReference>
<evidence type="ECO:0000313" key="2">
    <source>
        <dbReference type="Proteomes" id="UP001216674"/>
    </source>
</evidence>
<dbReference type="InterPro" id="IPR007553">
    <property type="entry name" value="2-thiour_desulf"/>
</dbReference>
<accession>A0ABT6AYU2</accession>
<dbReference type="PANTHER" id="PTHR30087">
    <property type="entry name" value="INNER MEMBRANE PROTEIN"/>
    <property type="match status" value="1"/>
</dbReference>
<gene>
    <name evidence="1" type="ORF">P3W85_33375</name>
</gene>
<evidence type="ECO:0000313" key="1">
    <source>
        <dbReference type="EMBL" id="MDF3837790.1"/>
    </source>
</evidence>
<name>A0ABT6AYU2_9BURK</name>
<protein>
    <submittedName>
        <fullName evidence="1">DUF523 domain-containing protein</fullName>
    </submittedName>
</protein>
<sequence length="172" mass="17691">MPETSSPRPALLVSACLLGHPVRYDGQGKAQPAGTLAALARHFELIPVCPESLGGLPTPRPPAEILGGSGAQVLAGVALVREATGADVTEAFVEGARDALAIARQRQCRHALLKAYSPSCGNREHYDGTFSGGLRSGQGVAAALLTQAGVRVWNEGEVDELIRVAGASCPSS</sequence>
<dbReference type="PANTHER" id="PTHR30087:SF1">
    <property type="entry name" value="HYPOTHETICAL CYTOSOLIC PROTEIN"/>
    <property type="match status" value="1"/>
</dbReference>
<dbReference type="RefSeq" id="WP_035815431.1">
    <property type="nucleotide sequence ID" value="NZ_JARJLM010000536.1"/>
</dbReference>